<evidence type="ECO:0000256" key="1">
    <source>
        <dbReference type="SAM" id="SignalP"/>
    </source>
</evidence>
<keyword evidence="1" id="KW-0732">Signal</keyword>
<evidence type="ECO:0000313" key="3">
    <source>
        <dbReference type="Proteomes" id="UP001235064"/>
    </source>
</evidence>
<dbReference type="Gene3D" id="3.20.20.80">
    <property type="entry name" value="Glycosidases"/>
    <property type="match status" value="1"/>
</dbReference>
<gene>
    <name evidence="2" type="ORF">QSV35_16170</name>
</gene>
<dbReference type="InterPro" id="IPR017853">
    <property type="entry name" value="GH"/>
</dbReference>
<feature type="signal peptide" evidence="1">
    <location>
        <begin position="1"/>
        <end position="27"/>
    </location>
</feature>
<evidence type="ECO:0000313" key="2">
    <source>
        <dbReference type="EMBL" id="MDL9980877.1"/>
    </source>
</evidence>
<keyword evidence="3" id="KW-1185">Reference proteome</keyword>
<comment type="caution">
    <text evidence="2">The sequence shown here is derived from an EMBL/GenBank/DDBJ whole genome shotgun (WGS) entry which is preliminary data.</text>
</comment>
<dbReference type="Proteomes" id="UP001235064">
    <property type="component" value="Unassembled WGS sequence"/>
</dbReference>
<organism evidence="2 3">
    <name type="scientific">Microbacterium candidum</name>
    <dbReference type="NCBI Taxonomy" id="3041922"/>
    <lineage>
        <taxon>Bacteria</taxon>
        <taxon>Bacillati</taxon>
        <taxon>Actinomycetota</taxon>
        <taxon>Actinomycetes</taxon>
        <taxon>Micrococcales</taxon>
        <taxon>Microbacteriaceae</taxon>
        <taxon>Microbacterium</taxon>
    </lineage>
</organism>
<protein>
    <submittedName>
        <fullName evidence="2">Chitinase</fullName>
    </submittedName>
</protein>
<dbReference type="InterPro" id="IPR052750">
    <property type="entry name" value="GH18_Chitinase"/>
</dbReference>
<dbReference type="PANTHER" id="PTHR42976">
    <property type="entry name" value="BIFUNCTIONAL CHITINASE/LYSOZYME-RELATED"/>
    <property type="match status" value="1"/>
</dbReference>
<accession>A0ABT7N2D4</accession>
<dbReference type="EMBL" id="JASXSZ010000005">
    <property type="protein sequence ID" value="MDL9980877.1"/>
    <property type="molecule type" value="Genomic_DNA"/>
</dbReference>
<dbReference type="PANTHER" id="PTHR42976:SF1">
    <property type="entry name" value="GH18 DOMAIN-CONTAINING PROTEIN-RELATED"/>
    <property type="match status" value="1"/>
</dbReference>
<feature type="chain" id="PRO_5046981287" evidence="1">
    <location>
        <begin position="28"/>
        <end position="352"/>
    </location>
</feature>
<dbReference type="RefSeq" id="WP_286289832.1">
    <property type="nucleotide sequence ID" value="NZ_JASXSZ010000005.1"/>
</dbReference>
<proteinExistence type="predicted"/>
<dbReference type="SUPFAM" id="SSF51445">
    <property type="entry name" value="(Trans)glycosidases"/>
    <property type="match status" value="1"/>
</dbReference>
<reference evidence="2 3" key="1">
    <citation type="submission" date="2023-06" db="EMBL/GenBank/DDBJ databases">
        <title>Microbacterium sp. nov., isolated from a waste landfill.</title>
        <authorList>
            <person name="Wen W."/>
        </authorList>
    </citation>
    <scope>NUCLEOTIDE SEQUENCE [LARGE SCALE GENOMIC DNA]</scope>
    <source>
        <strain evidence="2 3">ASV49</strain>
    </source>
</reference>
<name>A0ABT7N2D4_9MICO</name>
<dbReference type="CDD" id="cd06543">
    <property type="entry name" value="GH18_PF-ChiA-like"/>
    <property type="match status" value="1"/>
</dbReference>
<sequence length="352" mass="37215">MRRTAAFGVAVAAAALSLVVGALPASAAGGGVTHVIPAPPLPYHVAAPYVDVTAVGDLATVARDSGSKYLSLAFLQTEAPGSCTPYWAGDTTKPMSADVYGSQISRIRQRGGDVIPSFGGYAADTTNTELSDSCDDVDKIAAALENIFTTYKVKRIDFDIEADSVLNTAGVDRRNAAIAEVQAWGRATHTPVSFSYTLPSATFGLVDSGMAVLASAAAHGAEIASVNIMTFDYWDGRHHDMLADAENAATDLTAQLKATILPNATQRELFAHVGIIQMNGIDDFGPTETYTVDQAKALVDWASRKGLAFMGFWALQRDHGTCPGRAGGWNCSGIDQADWAFTHAYTPFTARR</sequence>